<keyword evidence="2" id="KW-0240">DNA-directed RNA polymerase</keyword>
<dbReference type="InterPro" id="IPR036603">
    <property type="entry name" value="RBP11-like"/>
</dbReference>
<reference evidence="7" key="1">
    <citation type="submission" date="2022-10" db="EMBL/GenBank/DDBJ databases">
        <title>Determination and structural analysis of whole genome sequence of Sarocladium strictum F4-1.</title>
        <authorList>
            <person name="Hu L."/>
            <person name="Jiang Y."/>
        </authorList>
    </citation>
    <scope>NUCLEOTIDE SEQUENCE</scope>
    <source>
        <strain evidence="7">F4-1</strain>
    </source>
</reference>
<dbReference type="PANTHER" id="PTHR13946:SF16">
    <property type="entry name" value="DNA-DIRECTED RNA POLYMERASE II SUBUNIT RPB11"/>
    <property type="match status" value="1"/>
</dbReference>
<evidence type="ECO:0000313" key="7">
    <source>
        <dbReference type="EMBL" id="KAK0383411.1"/>
    </source>
</evidence>
<comment type="similarity">
    <text evidence="5">Belongs to the archaeal Rpo11/eukaryotic RPB11/RPC19 RNA polymerase subunit family.</text>
</comment>
<proteinExistence type="inferred from homology"/>
<dbReference type="AlphaFoldDB" id="A0AA39GAD6"/>
<dbReference type="GO" id="GO:0003677">
    <property type="term" value="F:DNA binding"/>
    <property type="evidence" value="ECO:0007669"/>
    <property type="project" value="InterPro"/>
</dbReference>
<dbReference type="InterPro" id="IPR008193">
    <property type="entry name" value="RNA_pol_Rpb11_13-16kDa_CS"/>
</dbReference>
<dbReference type="PANTHER" id="PTHR13946">
    <property type="entry name" value="DNA-DIRECTED RNA POLYMERASE I,II,III"/>
    <property type="match status" value="1"/>
</dbReference>
<evidence type="ECO:0000259" key="6">
    <source>
        <dbReference type="Pfam" id="PF13656"/>
    </source>
</evidence>
<sequence length="136" mass="15590">MAAYNAKHHNVLDDDFELFLLSEGEKKIEEKVYSGMSNTSDFILKKEDHTLGNLLSEHLKAHPNVYMAGYKVAHPNVPELFIRVQTDGSVTPRDVFTSVCEKLINQLESLHQEFTREWELRRITNTGEQGNMQNGL</sequence>
<organism evidence="7 8">
    <name type="scientific">Sarocladium strictum</name>
    <name type="common">Black bundle disease fungus</name>
    <name type="synonym">Acremonium strictum</name>
    <dbReference type="NCBI Taxonomy" id="5046"/>
    <lineage>
        <taxon>Eukaryota</taxon>
        <taxon>Fungi</taxon>
        <taxon>Dikarya</taxon>
        <taxon>Ascomycota</taxon>
        <taxon>Pezizomycotina</taxon>
        <taxon>Sordariomycetes</taxon>
        <taxon>Hypocreomycetidae</taxon>
        <taxon>Hypocreales</taxon>
        <taxon>Sarocladiaceae</taxon>
        <taxon>Sarocladium</taxon>
    </lineage>
</organism>
<dbReference type="GO" id="GO:0006366">
    <property type="term" value="P:transcription by RNA polymerase II"/>
    <property type="evidence" value="ECO:0007669"/>
    <property type="project" value="InterPro"/>
</dbReference>
<comment type="subcellular location">
    <subcellularLocation>
        <location evidence="1">Nucleus</location>
    </subcellularLocation>
</comment>
<feature type="domain" description="DNA-directed RNA polymerase RBP11-like dimerisation" evidence="6">
    <location>
        <begin position="40"/>
        <end position="112"/>
    </location>
</feature>
<keyword evidence="8" id="KW-1185">Reference proteome</keyword>
<dbReference type="GO" id="GO:0005665">
    <property type="term" value="C:RNA polymerase II, core complex"/>
    <property type="evidence" value="ECO:0007669"/>
    <property type="project" value="InterPro"/>
</dbReference>
<gene>
    <name evidence="7" type="ORF">NLU13_9323</name>
</gene>
<evidence type="ECO:0000313" key="8">
    <source>
        <dbReference type="Proteomes" id="UP001175261"/>
    </source>
</evidence>
<accession>A0AA39GAD6</accession>
<dbReference type="Pfam" id="PF13656">
    <property type="entry name" value="RNA_pol_L_2"/>
    <property type="match status" value="1"/>
</dbReference>
<dbReference type="InterPro" id="IPR009025">
    <property type="entry name" value="RBP11-like_dimer"/>
</dbReference>
<comment type="caution">
    <text evidence="7">The sequence shown here is derived from an EMBL/GenBank/DDBJ whole genome shotgun (WGS) entry which is preliminary data.</text>
</comment>
<evidence type="ECO:0000256" key="5">
    <source>
        <dbReference type="ARBA" id="ARBA00025751"/>
    </source>
</evidence>
<dbReference type="Gene3D" id="3.30.1360.10">
    <property type="entry name" value="RNA polymerase, RBP11-like subunit"/>
    <property type="match status" value="1"/>
</dbReference>
<dbReference type="CDD" id="cd06926">
    <property type="entry name" value="RNAP_II_RPB11"/>
    <property type="match status" value="1"/>
</dbReference>
<dbReference type="GO" id="GO:0046983">
    <property type="term" value="F:protein dimerization activity"/>
    <property type="evidence" value="ECO:0007669"/>
    <property type="project" value="InterPro"/>
</dbReference>
<evidence type="ECO:0000256" key="4">
    <source>
        <dbReference type="ARBA" id="ARBA00023242"/>
    </source>
</evidence>
<dbReference type="InterPro" id="IPR037685">
    <property type="entry name" value="RBP11"/>
</dbReference>
<keyword evidence="3" id="KW-0804">Transcription</keyword>
<dbReference type="Proteomes" id="UP001175261">
    <property type="component" value="Unassembled WGS sequence"/>
</dbReference>
<dbReference type="EMBL" id="JAPDFR010000009">
    <property type="protein sequence ID" value="KAK0383411.1"/>
    <property type="molecule type" value="Genomic_DNA"/>
</dbReference>
<dbReference type="PROSITE" id="PS01154">
    <property type="entry name" value="RNA_POL_L_13KD"/>
    <property type="match status" value="1"/>
</dbReference>
<dbReference type="HAMAP" id="MF_00261">
    <property type="entry name" value="RNApol_arch_Rpo11"/>
    <property type="match status" value="1"/>
</dbReference>
<keyword evidence="4" id="KW-0539">Nucleus</keyword>
<evidence type="ECO:0000256" key="1">
    <source>
        <dbReference type="ARBA" id="ARBA00004123"/>
    </source>
</evidence>
<dbReference type="GO" id="GO:0003899">
    <property type="term" value="F:DNA-directed RNA polymerase activity"/>
    <property type="evidence" value="ECO:0007669"/>
    <property type="project" value="InterPro"/>
</dbReference>
<dbReference type="InterPro" id="IPR022905">
    <property type="entry name" value="Rpo11-like"/>
</dbReference>
<evidence type="ECO:0000256" key="2">
    <source>
        <dbReference type="ARBA" id="ARBA00022478"/>
    </source>
</evidence>
<dbReference type="SUPFAM" id="SSF55257">
    <property type="entry name" value="RBP11-like subunits of RNA polymerase"/>
    <property type="match status" value="1"/>
</dbReference>
<protein>
    <recommendedName>
        <fullName evidence="6">DNA-directed RNA polymerase RBP11-like dimerisation domain-containing protein</fullName>
    </recommendedName>
</protein>
<name>A0AA39GAD6_SARSR</name>
<evidence type="ECO:0000256" key="3">
    <source>
        <dbReference type="ARBA" id="ARBA00023163"/>
    </source>
</evidence>